<evidence type="ECO:0000313" key="2">
    <source>
        <dbReference type="Proteomes" id="UP001597420"/>
    </source>
</evidence>
<dbReference type="SUPFAM" id="SSF81901">
    <property type="entry name" value="HCP-like"/>
    <property type="match status" value="3"/>
</dbReference>
<name>A0ABW4NVG3_9PAST</name>
<dbReference type="Proteomes" id="UP001597420">
    <property type="component" value="Unassembled WGS sequence"/>
</dbReference>
<accession>A0ABW4NVG3</accession>
<dbReference type="EMBL" id="JBHUFP010000005">
    <property type="protein sequence ID" value="MFD1805667.1"/>
    <property type="molecule type" value="Genomic_DNA"/>
</dbReference>
<comment type="caution">
    <text evidence="1">The sequence shown here is derived from an EMBL/GenBank/DDBJ whole genome shotgun (WGS) entry which is preliminary data.</text>
</comment>
<sequence>MKVLYFLVFTGAVTLLISPIAYSVDTTKTAQQVQTTVQIEQGEALYQQGLQYIYGLGNESIDLAKAATFFEQARKVGNADAIARLADMQLEKDNKTAYFLSLEAEEKGSGLGALVLGEMYHHGWYVPQDESLAEQYFKKAFAILQAEVNAGKHYHLNALAYMYDLGYGVAENIDKAKVLYRQAANSGNAVSKRNLAELYKIEVLTEKKRKEMFQLFLQAAEKNEVDSQYEVGEYYVESGEFEKGVFWLKKAAEQGLDKARLLVANLSLAGLGTAVDVDFALSEFEALEDYYTLGYLYELGTGVPQDLAKALHYYELFYAKKQDDDESRQEEVLEKIAQLKEQLGKK</sequence>
<dbReference type="SMART" id="SM00671">
    <property type="entry name" value="SEL1"/>
    <property type="match status" value="7"/>
</dbReference>
<dbReference type="RefSeq" id="WP_379096772.1">
    <property type="nucleotide sequence ID" value="NZ_JBHUFP010000005.1"/>
</dbReference>
<protein>
    <submittedName>
        <fullName evidence="1">Tetratricopeptide repeat protein</fullName>
    </submittedName>
</protein>
<proteinExistence type="predicted"/>
<dbReference type="Gene3D" id="1.25.40.10">
    <property type="entry name" value="Tetratricopeptide repeat domain"/>
    <property type="match status" value="1"/>
</dbReference>
<dbReference type="InterPro" id="IPR006597">
    <property type="entry name" value="Sel1-like"/>
</dbReference>
<reference evidence="2" key="1">
    <citation type="journal article" date="2019" name="Int. J. Syst. Evol. Microbiol.">
        <title>The Global Catalogue of Microorganisms (GCM) 10K type strain sequencing project: providing services to taxonomists for standard genome sequencing and annotation.</title>
        <authorList>
            <consortium name="The Broad Institute Genomics Platform"/>
            <consortium name="The Broad Institute Genome Sequencing Center for Infectious Disease"/>
            <person name="Wu L."/>
            <person name="Ma J."/>
        </authorList>
    </citation>
    <scope>NUCLEOTIDE SEQUENCE [LARGE SCALE GENOMIC DNA]</scope>
    <source>
        <strain evidence="2">CCM 7950</strain>
    </source>
</reference>
<keyword evidence="2" id="KW-1185">Reference proteome</keyword>
<organism evidence="1 2">
    <name type="scientific">Pasteurella oralis</name>
    <dbReference type="NCBI Taxonomy" id="1071947"/>
    <lineage>
        <taxon>Bacteria</taxon>
        <taxon>Pseudomonadati</taxon>
        <taxon>Pseudomonadota</taxon>
        <taxon>Gammaproteobacteria</taxon>
        <taxon>Pasteurellales</taxon>
        <taxon>Pasteurellaceae</taxon>
        <taxon>Pasteurella</taxon>
    </lineage>
</organism>
<evidence type="ECO:0000313" key="1">
    <source>
        <dbReference type="EMBL" id="MFD1805667.1"/>
    </source>
</evidence>
<dbReference type="InterPro" id="IPR050767">
    <property type="entry name" value="Sel1_AlgK"/>
</dbReference>
<dbReference type="PANTHER" id="PTHR11102:SF160">
    <property type="entry name" value="ERAD-ASSOCIATED E3 UBIQUITIN-PROTEIN LIGASE COMPONENT HRD3"/>
    <property type="match status" value="1"/>
</dbReference>
<dbReference type="InterPro" id="IPR011990">
    <property type="entry name" value="TPR-like_helical_dom_sf"/>
</dbReference>
<dbReference type="Pfam" id="PF08238">
    <property type="entry name" value="Sel1"/>
    <property type="match status" value="5"/>
</dbReference>
<dbReference type="PANTHER" id="PTHR11102">
    <property type="entry name" value="SEL-1-LIKE PROTEIN"/>
    <property type="match status" value="1"/>
</dbReference>
<gene>
    <name evidence="1" type="ORF">ACFSAV_04640</name>
</gene>